<proteinExistence type="predicted"/>
<sequence>MDTHREKWVQEKVKEWARNVERVATAAEFTPHEAYAACSKSLQHEWKFVAWVVPGAGGQMGQLEGMIRDRLIPALMKGRRNGGPPIQHDVWVRDVAALPVRLLGLGIPKPTKTADRDYKTSATASEAITEAILRGEDIDADEHVKRGQKVRAAYKEAVKEAVEKEWESPDKFWDAMTIRYQERVGGEKSRCEGCGGRWSL</sequence>
<accession>A0A0G4G4D7</accession>
<protein>
    <submittedName>
        <fullName evidence="1">Uncharacterized protein</fullName>
    </submittedName>
</protein>
<organism evidence="1">
    <name type="scientific">Chromera velia CCMP2878</name>
    <dbReference type="NCBI Taxonomy" id="1169474"/>
    <lineage>
        <taxon>Eukaryota</taxon>
        <taxon>Sar</taxon>
        <taxon>Alveolata</taxon>
        <taxon>Colpodellida</taxon>
        <taxon>Chromeraceae</taxon>
        <taxon>Chromera</taxon>
    </lineage>
</organism>
<dbReference type="VEuPathDB" id="CryptoDB:Cvel_20171"/>
<dbReference type="PhylomeDB" id="A0A0G4G4D7"/>
<dbReference type="EMBL" id="CDMZ01000875">
    <property type="protein sequence ID" value="CEM23113.1"/>
    <property type="molecule type" value="Genomic_DNA"/>
</dbReference>
<evidence type="ECO:0000313" key="1">
    <source>
        <dbReference type="EMBL" id="CEM23113.1"/>
    </source>
</evidence>
<gene>
    <name evidence="1" type="ORF">Cvel_20171</name>
</gene>
<dbReference type="AlphaFoldDB" id="A0A0G4G4D7"/>
<name>A0A0G4G4D7_9ALVE</name>
<reference evidence="1" key="1">
    <citation type="submission" date="2014-11" db="EMBL/GenBank/DDBJ databases">
        <authorList>
            <person name="Otto D Thomas"/>
            <person name="Naeem Raeece"/>
        </authorList>
    </citation>
    <scope>NUCLEOTIDE SEQUENCE</scope>
</reference>